<dbReference type="EMBL" id="SRMB01000003">
    <property type="protein sequence ID" value="TGE26694.1"/>
    <property type="molecule type" value="Genomic_DNA"/>
</dbReference>
<sequence length="467" mass="52947">MLFYTVMKPVVQVALRVFFRRLEIRHHQRLEQPGPMLIVSNHPNTLMDPLVVAANRRKPIAFLAKSTFFKNPISRAIFLSGNCIPIYRRQDAESGDAGVTPEELAARNEAAFGQCYDYFDKGGSIQIFPEGTSVSERRLRPLKTGAARITLGAEARHDFTLGLTILPIGINYFDPSRFRSDVFVNIGRPIVVADYAAAYRADPEAAADALTEEIRRRLEQRLVITRDAAEDELVLQIERTFGEHLIPDDEETLYDNFLLSRALLEAVPYFEKHDPARLMAVREQLSNYLLDLDRLRLSDEALESSRGGGRRWARATVSGIKLVLGFPLYLYGLLNNYIPYILPSLIAKRATKDLEFVAPIMMVTGILTFGLAYSLQIGLVHHFTQSWPWTLLYALSLPLSGFYALSYWNNLRARLLRLRALKLFRTKRPVMENLLRQRHSILQLLSEARAAFLAATGAATDAPQKRK</sequence>
<dbReference type="PANTHER" id="PTHR31605:SF0">
    <property type="entry name" value="GLYCEROL-3-PHOSPHATE O-ACYLTRANSFERASE 1"/>
    <property type="match status" value="1"/>
</dbReference>
<dbReference type="RefSeq" id="WP_135396598.1">
    <property type="nucleotide sequence ID" value="NZ_SRMB01000003.1"/>
</dbReference>
<keyword evidence="3" id="KW-0808">Transferase</keyword>
<dbReference type="CDD" id="cd07992">
    <property type="entry name" value="LPLAT_AAK14816-like"/>
    <property type="match status" value="1"/>
</dbReference>
<keyword evidence="1" id="KW-0472">Membrane</keyword>
<dbReference type="PANTHER" id="PTHR31605">
    <property type="entry name" value="GLYCEROL-3-PHOSPHATE O-ACYLTRANSFERASE 1"/>
    <property type="match status" value="1"/>
</dbReference>
<comment type="caution">
    <text evidence="3">The sequence shown here is derived from an EMBL/GenBank/DDBJ whole genome shotgun (WGS) entry which is preliminary data.</text>
</comment>
<dbReference type="GO" id="GO:0008654">
    <property type="term" value="P:phospholipid biosynthetic process"/>
    <property type="evidence" value="ECO:0007669"/>
    <property type="project" value="TreeGrafter"/>
</dbReference>
<feature type="transmembrane region" description="Helical" evidence="1">
    <location>
        <begin position="387"/>
        <end position="408"/>
    </location>
</feature>
<keyword evidence="1" id="KW-0812">Transmembrane</keyword>
<gene>
    <name evidence="3" type="ORF">E5K02_18125</name>
</gene>
<evidence type="ECO:0000256" key="1">
    <source>
        <dbReference type="SAM" id="Phobius"/>
    </source>
</evidence>
<dbReference type="Proteomes" id="UP000298471">
    <property type="component" value="Unassembled WGS sequence"/>
</dbReference>
<feature type="transmembrane region" description="Helical" evidence="1">
    <location>
        <begin position="322"/>
        <end position="342"/>
    </location>
</feature>
<evidence type="ECO:0000259" key="2">
    <source>
        <dbReference type="SMART" id="SM00563"/>
    </source>
</evidence>
<dbReference type="OrthoDB" id="9806008at2"/>
<name>A0A4Z0QAG1_9BACT</name>
<dbReference type="GO" id="GO:0016287">
    <property type="term" value="F:glycerone-phosphate O-acyltransferase activity"/>
    <property type="evidence" value="ECO:0007669"/>
    <property type="project" value="TreeGrafter"/>
</dbReference>
<dbReference type="Pfam" id="PF01553">
    <property type="entry name" value="Acyltransferase"/>
    <property type="match status" value="1"/>
</dbReference>
<keyword evidence="1" id="KW-1133">Transmembrane helix</keyword>
<feature type="transmembrane region" description="Helical" evidence="1">
    <location>
        <begin position="354"/>
        <end position="375"/>
    </location>
</feature>
<evidence type="ECO:0000313" key="3">
    <source>
        <dbReference type="EMBL" id="TGE26694.1"/>
    </source>
</evidence>
<dbReference type="AlphaFoldDB" id="A0A4Z0QAG1"/>
<feature type="domain" description="Phospholipid/glycerol acyltransferase" evidence="2">
    <location>
        <begin position="36"/>
        <end position="173"/>
    </location>
</feature>
<dbReference type="InterPro" id="IPR002123">
    <property type="entry name" value="Plipid/glycerol_acylTrfase"/>
</dbReference>
<keyword evidence="3" id="KW-0012">Acyltransferase</keyword>
<organism evidence="3 4">
    <name type="scientific">Hymenobacter metallicola</name>
    <dbReference type="NCBI Taxonomy" id="2563114"/>
    <lineage>
        <taxon>Bacteria</taxon>
        <taxon>Pseudomonadati</taxon>
        <taxon>Bacteroidota</taxon>
        <taxon>Cytophagia</taxon>
        <taxon>Cytophagales</taxon>
        <taxon>Hymenobacteraceae</taxon>
        <taxon>Hymenobacter</taxon>
    </lineage>
</organism>
<protein>
    <submittedName>
        <fullName evidence="3">Glycerol acyltransferase</fullName>
    </submittedName>
</protein>
<dbReference type="InterPro" id="IPR052744">
    <property type="entry name" value="GPAT/DAPAT"/>
</dbReference>
<dbReference type="GO" id="GO:0004366">
    <property type="term" value="F:glycerol-3-phosphate O-acyltransferase activity"/>
    <property type="evidence" value="ECO:0007669"/>
    <property type="project" value="TreeGrafter"/>
</dbReference>
<keyword evidence="4" id="KW-1185">Reference proteome</keyword>
<proteinExistence type="predicted"/>
<evidence type="ECO:0000313" key="4">
    <source>
        <dbReference type="Proteomes" id="UP000298471"/>
    </source>
</evidence>
<accession>A0A4Z0QAG1</accession>
<reference evidence="3 4" key="1">
    <citation type="submission" date="2019-04" db="EMBL/GenBank/DDBJ databases">
        <authorList>
            <person name="Feng G."/>
            <person name="Zhang J."/>
            <person name="Zhu H."/>
        </authorList>
    </citation>
    <scope>NUCLEOTIDE SEQUENCE [LARGE SCALE GENOMIC DNA]</scope>
    <source>
        <strain evidence="3 4">9PBR-1</strain>
    </source>
</reference>
<dbReference type="SUPFAM" id="SSF69593">
    <property type="entry name" value="Glycerol-3-phosphate (1)-acyltransferase"/>
    <property type="match status" value="1"/>
</dbReference>
<dbReference type="SMART" id="SM00563">
    <property type="entry name" value="PlsC"/>
    <property type="match status" value="1"/>
</dbReference>